<dbReference type="STRING" id="1122206.SAMN02745753_04590"/>
<evidence type="ECO:0000313" key="3">
    <source>
        <dbReference type="Proteomes" id="UP000184517"/>
    </source>
</evidence>
<dbReference type="Proteomes" id="UP000184517">
    <property type="component" value="Unassembled WGS sequence"/>
</dbReference>
<dbReference type="InterPro" id="IPR010982">
    <property type="entry name" value="Lambda_DNA-bd_dom_sf"/>
</dbReference>
<dbReference type="PROSITE" id="PS50943">
    <property type="entry name" value="HTH_CROC1"/>
    <property type="match status" value="1"/>
</dbReference>
<dbReference type="OrthoDB" id="9805309at2"/>
<proteinExistence type="predicted"/>
<dbReference type="Pfam" id="PF13443">
    <property type="entry name" value="HTH_26"/>
    <property type="match status" value="1"/>
</dbReference>
<organism evidence="2 3">
    <name type="scientific">Marinomonas polaris DSM 16579</name>
    <dbReference type="NCBI Taxonomy" id="1122206"/>
    <lineage>
        <taxon>Bacteria</taxon>
        <taxon>Pseudomonadati</taxon>
        <taxon>Pseudomonadota</taxon>
        <taxon>Gammaproteobacteria</taxon>
        <taxon>Oceanospirillales</taxon>
        <taxon>Oceanospirillaceae</taxon>
        <taxon>Marinomonas</taxon>
    </lineage>
</organism>
<dbReference type="GO" id="GO:0003677">
    <property type="term" value="F:DNA binding"/>
    <property type="evidence" value="ECO:0007669"/>
    <property type="project" value="InterPro"/>
</dbReference>
<sequence length="72" mass="8224">MLRVMFKQLLDEKSFKEGRRITVGEVSQDIGISRATLTRIANQPGYNTNTDTLSALCDYFDCEPNELLKRVL</sequence>
<gene>
    <name evidence="2" type="ORF">SAMN02745753_04590</name>
</gene>
<dbReference type="InterPro" id="IPR001387">
    <property type="entry name" value="Cro/C1-type_HTH"/>
</dbReference>
<dbReference type="SMART" id="SM00530">
    <property type="entry name" value="HTH_XRE"/>
    <property type="match status" value="1"/>
</dbReference>
<accession>A0A1M5N596</accession>
<evidence type="ECO:0000259" key="1">
    <source>
        <dbReference type="PROSITE" id="PS50943"/>
    </source>
</evidence>
<keyword evidence="3" id="KW-1185">Reference proteome</keyword>
<dbReference type="Gene3D" id="1.10.260.40">
    <property type="entry name" value="lambda repressor-like DNA-binding domains"/>
    <property type="match status" value="1"/>
</dbReference>
<name>A0A1M5N596_9GAMM</name>
<evidence type="ECO:0000313" key="2">
    <source>
        <dbReference type="EMBL" id="SHG84625.1"/>
    </source>
</evidence>
<reference evidence="3" key="1">
    <citation type="submission" date="2016-11" db="EMBL/GenBank/DDBJ databases">
        <authorList>
            <person name="Varghese N."/>
            <person name="Submissions S."/>
        </authorList>
    </citation>
    <scope>NUCLEOTIDE SEQUENCE [LARGE SCALE GENOMIC DNA]</scope>
    <source>
        <strain evidence="3">DSM 16579</strain>
    </source>
</reference>
<dbReference type="SUPFAM" id="SSF47413">
    <property type="entry name" value="lambda repressor-like DNA-binding domains"/>
    <property type="match status" value="1"/>
</dbReference>
<dbReference type="AlphaFoldDB" id="A0A1M5N596"/>
<dbReference type="EMBL" id="FQVF01000033">
    <property type="protein sequence ID" value="SHG84625.1"/>
    <property type="molecule type" value="Genomic_DNA"/>
</dbReference>
<feature type="domain" description="HTH cro/C1-type" evidence="1">
    <location>
        <begin position="19"/>
        <end position="67"/>
    </location>
</feature>
<protein>
    <submittedName>
        <fullName evidence="2">Putative transcriptional regulator</fullName>
    </submittedName>
</protein>